<evidence type="ECO:0000256" key="5">
    <source>
        <dbReference type="ARBA" id="ARBA00022490"/>
    </source>
</evidence>
<evidence type="ECO:0000256" key="7">
    <source>
        <dbReference type="ARBA" id="ARBA00056181"/>
    </source>
</evidence>
<comment type="caution">
    <text evidence="10">The sequence shown here is derived from an EMBL/GenBank/DDBJ whole genome shotgun (WGS) entry which is preliminary data.</text>
</comment>
<keyword evidence="5 8" id="KW-0963">Cytoplasm</keyword>
<evidence type="ECO:0000256" key="8">
    <source>
        <dbReference type="PIRNR" id="PIRNR003107"/>
    </source>
</evidence>
<dbReference type="FunFam" id="1.20.58.220:FF:000004">
    <property type="entry name" value="Phosphate-specific transport system accessory protein PhoU"/>
    <property type="match status" value="1"/>
</dbReference>
<dbReference type="GO" id="GO:0045936">
    <property type="term" value="P:negative regulation of phosphate metabolic process"/>
    <property type="evidence" value="ECO:0007669"/>
    <property type="project" value="InterPro"/>
</dbReference>
<feature type="domain" description="PhoU" evidence="9">
    <location>
        <begin position="126"/>
        <end position="211"/>
    </location>
</feature>
<comment type="subcellular location">
    <subcellularLocation>
        <location evidence="1 8">Cytoplasm</location>
    </subcellularLocation>
</comment>
<dbReference type="InterPro" id="IPR026022">
    <property type="entry name" value="PhoU_dom"/>
</dbReference>
<dbReference type="OrthoDB" id="9814256at2"/>
<comment type="subunit">
    <text evidence="3 8">Homodimer.</text>
</comment>
<dbReference type="PANTHER" id="PTHR42930:SF3">
    <property type="entry name" value="PHOSPHATE-SPECIFIC TRANSPORT SYSTEM ACCESSORY PROTEIN PHOU"/>
    <property type="match status" value="1"/>
</dbReference>
<comment type="similarity">
    <text evidence="2 8">Belongs to the PhoU family.</text>
</comment>
<dbReference type="PIRSF" id="PIRSF003107">
    <property type="entry name" value="PhoU"/>
    <property type="match status" value="1"/>
</dbReference>
<dbReference type="GO" id="GO:0005737">
    <property type="term" value="C:cytoplasm"/>
    <property type="evidence" value="ECO:0007669"/>
    <property type="project" value="UniProtKB-SubCell"/>
</dbReference>
<dbReference type="GO" id="GO:0006817">
    <property type="term" value="P:phosphate ion transport"/>
    <property type="evidence" value="ECO:0007669"/>
    <property type="project" value="UniProtKB-KW"/>
</dbReference>
<dbReference type="GO" id="GO:0030643">
    <property type="term" value="P:intracellular phosphate ion homeostasis"/>
    <property type="evidence" value="ECO:0007669"/>
    <property type="project" value="InterPro"/>
</dbReference>
<keyword evidence="4 8" id="KW-0813">Transport</keyword>
<evidence type="ECO:0000256" key="4">
    <source>
        <dbReference type="ARBA" id="ARBA00022448"/>
    </source>
</evidence>
<dbReference type="InterPro" id="IPR028366">
    <property type="entry name" value="PhoU"/>
</dbReference>
<sequence length="242" mass="27616">MEIGQHISQRYNEELEDIRNQVLKMGGLVESQAEQAVKALLESDFELAKAVANGDEAVNQMEVDIDEECTRVIARRQPTASDLRLVVAVVKVITDLERIGDEAEKIARYSKKLAKKQNITRMHSELSHMSQLVLTMLHDSLDAFARLDADGAVRILGKDQQVNVELDNLSRLLITFMMEDPRHIKSALRVSWCARSLERIADHAQNICEYVIYLVKGKDVRHTSLEHIRSKYFPYDIEDGEE</sequence>
<name>A0A4R1F461_9GAMM</name>
<dbReference type="InterPro" id="IPR038078">
    <property type="entry name" value="PhoU-like_sf"/>
</dbReference>
<dbReference type="Pfam" id="PF01895">
    <property type="entry name" value="PhoU"/>
    <property type="match status" value="2"/>
</dbReference>
<gene>
    <name evidence="10" type="ORF">EV695_0461</name>
</gene>
<dbReference type="AlphaFoldDB" id="A0A4R1F461"/>
<dbReference type="PANTHER" id="PTHR42930">
    <property type="entry name" value="PHOSPHATE-SPECIFIC TRANSPORT SYSTEM ACCESSORY PROTEIN PHOU"/>
    <property type="match status" value="1"/>
</dbReference>
<protein>
    <recommendedName>
        <fullName evidence="8">Phosphate-specific transport system accessory protein PhoU</fullName>
    </recommendedName>
</protein>
<reference evidence="10 11" key="1">
    <citation type="submission" date="2019-03" db="EMBL/GenBank/DDBJ databases">
        <title>Genomic Encyclopedia of Type Strains, Phase IV (KMG-IV): sequencing the most valuable type-strain genomes for metagenomic binning, comparative biology and taxonomic classification.</title>
        <authorList>
            <person name="Goeker M."/>
        </authorList>
    </citation>
    <scope>NUCLEOTIDE SEQUENCE [LARGE SCALE GENOMIC DNA]</scope>
    <source>
        <strain evidence="10 11">DSM 24830</strain>
    </source>
</reference>
<evidence type="ECO:0000256" key="2">
    <source>
        <dbReference type="ARBA" id="ARBA00008107"/>
    </source>
</evidence>
<dbReference type="RefSeq" id="WP_131904288.1">
    <property type="nucleotide sequence ID" value="NZ_BAAAFU010000008.1"/>
</dbReference>
<dbReference type="SUPFAM" id="SSF109755">
    <property type="entry name" value="PhoU-like"/>
    <property type="match status" value="1"/>
</dbReference>
<dbReference type="Gene3D" id="1.20.58.220">
    <property type="entry name" value="Phosphate transport system protein phou homolog 2, domain 2"/>
    <property type="match status" value="2"/>
</dbReference>
<evidence type="ECO:0000313" key="10">
    <source>
        <dbReference type="EMBL" id="TCJ88603.1"/>
    </source>
</evidence>
<dbReference type="EMBL" id="SMFQ01000002">
    <property type="protein sequence ID" value="TCJ88603.1"/>
    <property type="molecule type" value="Genomic_DNA"/>
</dbReference>
<evidence type="ECO:0000256" key="1">
    <source>
        <dbReference type="ARBA" id="ARBA00004496"/>
    </source>
</evidence>
<feature type="domain" description="PhoU" evidence="9">
    <location>
        <begin position="22"/>
        <end position="109"/>
    </location>
</feature>
<dbReference type="NCBIfam" id="TIGR02135">
    <property type="entry name" value="phoU_full"/>
    <property type="match status" value="1"/>
</dbReference>
<proteinExistence type="inferred from homology"/>
<organism evidence="10 11">
    <name type="scientific">Cocleimonas flava</name>
    <dbReference type="NCBI Taxonomy" id="634765"/>
    <lineage>
        <taxon>Bacteria</taxon>
        <taxon>Pseudomonadati</taxon>
        <taxon>Pseudomonadota</taxon>
        <taxon>Gammaproteobacteria</taxon>
        <taxon>Thiotrichales</taxon>
        <taxon>Thiotrichaceae</taxon>
        <taxon>Cocleimonas</taxon>
    </lineage>
</organism>
<dbReference type="Proteomes" id="UP000294887">
    <property type="component" value="Unassembled WGS sequence"/>
</dbReference>
<keyword evidence="11" id="KW-1185">Reference proteome</keyword>
<evidence type="ECO:0000256" key="6">
    <source>
        <dbReference type="ARBA" id="ARBA00022592"/>
    </source>
</evidence>
<comment type="function">
    <text evidence="7 8">Plays a role in the regulation of phosphate uptake.</text>
</comment>
<evidence type="ECO:0000313" key="11">
    <source>
        <dbReference type="Proteomes" id="UP000294887"/>
    </source>
</evidence>
<accession>A0A4R1F461</accession>
<evidence type="ECO:0000259" key="9">
    <source>
        <dbReference type="Pfam" id="PF01895"/>
    </source>
</evidence>
<evidence type="ECO:0000256" key="3">
    <source>
        <dbReference type="ARBA" id="ARBA00011738"/>
    </source>
</evidence>
<keyword evidence="6 8" id="KW-0592">Phosphate transport</keyword>